<dbReference type="SMART" id="SM00411">
    <property type="entry name" value="BHL"/>
    <property type="match status" value="1"/>
</dbReference>
<comment type="caution">
    <text evidence="3">The sequence shown here is derived from an EMBL/GenBank/DDBJ whole genome shotgun (WGS) entry which is preliminary data.</text>
</comment>
<keyword evidence="4" id="KW-1185">Reference proteome</keyword>
<accession>A0AAE0EVN2</accession>
<dbReference type="AlphaFoldDB" id="A0AAE0EVN2"/>
<protein>
    <submittedName>
        <fullName evidence="3">Uncharacterized protein</fullName>
    </submittedName>
</protein>
<organism evidence="3 4">
    <name type="scientific">Cymbomonas tetramitiformis</name>
    <dbReference type="NCBI Taxonomy" id="36881"/>
    <lineage>
        <taxon>Eukaryota</taxon>
        <taxon>Viridiplantae</taxon>
        <taxon>Chlorophyta</taxon>
        <taxon>Pyramimonadophyceae</taxon>
        <taxon>Pyramimonadales</taxon>
        <taxon>Pyramimonadaceae</taxon>
        <taxon>Cymbomonas</taxon>
    </lineage>
</organism>
<dbReference type="Pfam" id="PF00216">
    <property type="entry name" value="Bac_DNA_binding"/>
    <property type="match status" value="1"/>
</dbReference>
<name>A0AAE0EVN2_9CHLO</name>
<proteinExistence type="inferred from homology"/>
<dbReference type="Proteomes" id="UP001190700">
    <property type="component" value="Unassembled WGS sequence"/>
</dbReference>
<dbReference type="GO" id="GO:0003677">
    <property type="term" value="F:DNA binding"/>
    <property type="evidence" value="ECO:0007669"/>
    <property type="project" value="UniProtKB-KW"/>
</dbReference>
<dbReference type="SUPFAM" id="SSF47729">
    <property type="entry name" value="IHF-like DNA-binding proteins"/>
    <property type="match status" value="1"/>
</dbReference>
<gene>
    <name evidence="3" type="ORF">CYMTET_48526</name>
</gene>
<evidence type="ECO:0000313" key="3">
    <source>
        <dbReference type="EMBL" id="KAK3241732.1"/>
    </source>
</evidence>
<evidence type="ECO:0000313" key="4">
    <source>
        <dbReference type="Proteomes" id="UP001190700"/>
    </source>
</evidence>
<dbReference type="PANTHER" id="PTHR33175:SF3">
    <property type="entry name" value="DNA-BINDING PROTEIN HU-BETA"/>
    <property type="match status" value="1"/>
</dbReference>
<reference evidence="3 4" key="1">
    <citation type="journal article" date="2015" name="Genome Biol. Evol.">
        <title>Comparative Genomics of a Bacterivorous Green Alga Reveals Evolutionary Causalities and Consequences of Phago-Mixotrophic Mode of Nutrition.</title>
        <authorList>
            <person name="Burns J.A."/>
            <person name="Paasch A."/>
            <person name="Narechania A."/>
            <person name="Kim E."/>
        </authorList>
    </citation>
    <scope>NUCLEOTIDE SEQUENCE [LARGE SCALE GENOMIC DNA]</scope>
    <source>
        <strain evidence="3 4">PLY_AMNH</strain>
    </source>
</reference>
<dbReference type="GO" id="GO:0030527">
    <property type="term" value="F:structural constituent of chromatin"/>
    <property type="evidence" value="ECO:0007669"/>
    <property type="project" value="InterPro"/>
</dbReference>
<keyword evidence="1" id="KW-0238">DNA-binding</keyword>
<dbReference type="InterPro" id="IPR020816">
    <property type="entry name" value="Histone-like_DNA-bd_CS"/>
</dbReference>
<dbReference type="InterPro" id="IPR000119">
    <property type="entry name" value="Hist_DNA-bd"/>
</dbReference>
<dbReference type="InterPro" id="IPR010992">
    <property type="entry name" value="IHF-like_DNA-bd_dom_sf"/>
</dbReference>
<sequence length="138" mass="14843">MAMNLKAPALNNTFLKGRAHQLQHPPRCVSLGRPARSAPCMAISKKELVAKVADKTEISVKDVGPIINATLEVISESLLIGEKVSLIGFGTFEARTRKARTGRNPRTGEPLDIPESRIPAFSAGKAFKDAMKAAPKPE</sequence>
<dbReference type="EMBL" id="LGRX02033325">
    <property type="protein sequence ID" value="KAK3241732.1"/>
    <property type="molecule type" value="Genomic_DNA"/>
</dbReference>
<dbReference type="PROSITE" id="PS00045">
    <property type="entry name" value="HISTONE_LIKE"/>
    <property type="match status" value="1"/>
</dbReference>
<evidence type="ECO:0000256" key="1">
    <source>
        <dbReference type="ARBA" id="ARBA00023125"/>
    </source>
</evidence>
<dbReference type="PRINTS" id="PR01727">
    <property type="entry name" value="DNABINDINGHU"/>
</dbReference>
<dbReference type="PANTHER" id="PTHR33175">
    <property type="entry name" value="DNA-BINDING PROTEIN HU"/>
    <property type="match status" value="1"/>
</dbReference>
<dbReference type="CDD" id="cd13831">
    <property type="entry name" value="HU"/>
    <property type="match status" value="1"/>
</dbReference>
<evidence type="ECO:0000256" key="2">
    <source>
        <dbReference type="RuleBase" id="RU003939"/>
    </source>
</evidence>
<dbReference type="Gene3D" id="4.10.520.10">
    <property type="entry name" value="IHF-like DNA-binding proteins"/>
    <property type="match status" value="1"/>
</dbReference>
<comment type="similarity">
    <text evidence="2">Belongs to the bacterial histone-like protein family.</text>
</comment>